<feature type="region of interest" description="Disordered" evidence="5">
    <location>
        <begin position="206"/>
        <end position="256"/>
    </location>
</feature>
<feature type="compositionally biased region" description="Basic and acidic residues" evidence="5">
    <location>
        <begin position="236"/>
        <end position="256"/>
    </location>
</feature>
<feature type="compositionally biased region" description="Basic and acidic residues" evidence="5">
    <location>
        <begin position="212"/>
        <end position="225"/>
    </location>
</feature>
<feature type="region of interest" description="Disordered" evidence="5">
    <location>
        <begin position="326"/>
        <end position="365"/>
    </location>
</feature>
<keyword evidence="8" id="KW-1185">Reference proteome</keyword>
<accession>A0A8J5XQD2</accession>
<dbReference type="GO" id="GO:0061630">
    <property type="term" value="F:ubiquitin protein ligase activity"/>
    <property type="evidence" value="ECO:0007669"/>
    <property type="project" value="TreeGrafter"/>
</dbReference>
<dbReference type="GO" id="GO:0005634">
    <property type="term" value="C:nucleus"/>
    <property type="evidence" value="ECO:0007669"/>
    <property type="project" value="TreeGrafter"/>
</dbReference>
<keyword evidence="2 4" id="KW-0863">Zinc-finger</keyword>
<name>A0A8J5XQD2_DIALT</name>
<proteinExistence type="predicted"/>
<dbReference type="GO" id="GO:0006511">
    <property type="term" value="P:ubiquitin-dependent protein catabolic process"/>
    <property type="evidence" value="ECO:0007669"/>
    <property type="project" value="TreeGrafter"/>
</dbReference>
<dbReference type="AlphaFoldDB" id="A0A8J5XQD2"/>
<dbReference type="Pfam" id="PF13639">
    <property type="entry name" value="zf-RING_2"/>
    <property type="match status" value="1"/>
</dbReference>
<dbReference type="GO" id="GO:0008270">
    <property type="term" value="F:zinc ion binding"/>
    <property type="evidence" value="ECO:0007669"/>
    <property type="project" value="UniProtKB-KW"/>
</dbReference>
<reference evidence="7" key="1">
    <citation type="submission" date="2021-05" db="EMBL/GenBank/DDBJ databases">
        <title>The genome of the haptophyte Pavlova lutheri (Diacronema luteri, Pavlovales) - a model for lipid biosynthesis in eukaryotic algae.</title>
        <authorList>
            <person name="Hulatt C.J."/>
            <person name="Posewitz M.C."/>
        </authorList>
    </citation>
    <scope>NUCLEOTIDE SEQUENCE</scope>
    <source>
        <strain evidence="7">NIVA-4/92</strain>
    </source>
</reference>
<dbReference type="EMBL" id="JAGTXO010000009">
    <property type="protein sequence ID" value="KAG8465870.1"/>
    <property type="molecule type" value="Genomic_DNA"/>
</dbReference>
<sequence length="441" mass="46571">MPDQVDVVHHRPFGRGEQREHFFCHACRLGFEQRAEVAERGQVECPRCFGDFVELAAPAETDEEWLHVLAMLDLAMLAGQPARWAVDPAATARAREAELTARKLATINALPAVRARQHDLDGDGECAICAEEWRLDDELLQLPCGHLFHAACIRTWLLKACRCPLCQRDLPLAASTAPAPARTPALPEGGAVESVHGRAGPIDALVLPDGAQLHERPTADIRGDGRDDDDNGANRARTERRTDRRGGRSGRDDDIGQAHVTAHVTAALPHAADNGRVDGVCASCPQHGRTCAPGAARSGGGGDAVLRPLARPSLPIPYAAERRLGSSAAAATSTRAVGSRESAARPAAVASGADSTRVGAPRAEPNAARAARGAFHFTVGGGVRHAVESVRKVPSLLNRSSQRGLAALGRTGATRAQPQHSSLPGSPARARVRPALTLPPL</sequence>
<dbReference type="PROSITE" id="PS50089">
    <property type="entry name" value="ZF_RING_2"/>
    <property type="match status" value="1"/>
</dbReference>
<evidence type="ECO:0000313" key="7">
    <source>
        <dbReference type="EMBL" id="KAG8465870.1"/>
    </source>
</evidence>
<dbReference type="SUPFAM" id="SSF57850">
    <property type="entry name" value="RING/U-box"/>
    <property type="match status" value="1"/>
</dbReference>
<keyword evidence="1" id="KW-0479">Metal-binding</keyword>
<keyword evidence="3" id="KW-0862">Zinc</keyword>
<dbReference type="Gene3D" id="3.30.40.10">
    <property type="entry name" value="Zinc/RING finger domain, C3HC4 (zinc finger)"/>
    <property type="match status" value="1"/>
</dbReference>
<dbReference type="PANTHER" id="PTHR45931">
    <property type="entry name" value="SI:CH211-59O9.10"/>
    <property type="match status" value="1"/>
</dbReference>
<evidence type="ECO:0000256" key="1">
    <source>
        <dbReference type="ARBA" id="ARBA00022723"/>
    </source>
</evidence>
<evidence type="ECO:0000256" key="4">
    <source>
        <dbReference type="PROSITE-ProRule" id="PRU00175"/>
    </source>
</evidence>
<dbReference type="InterPro" id="IPR001841">
    <property type="entry name" value="Znf_RING"/>
</dbReference>
<dbReference type="CDD" id="cd16454">
    <property type="entry name" value="RING-H2_PA-TM-RING"/>
    <property type="match status" value="1"/>
</dbReference>
<dbReference type="InterPro" id="IPR013083">
    <property type="entry name" value="Znf_RING/FYVE/PHD"/>
</dbReference>
<organism evidence="7 8">
    <name type="scientific">Diacronema lutheri</name>
    <name type="common">Unicellular marine alga</name>
    <name type="synonym">Monochrysis lutheri</name>
    <dbReference type="NCBI Taxonomy" id="2081491"/>
    <lineage>
        <taxon>Eukaryota</taxon>
        <taxon>Haptista</taxon>
        <taxon>Haptophyta</taxon>
        <taxon>Pavlovophyceae</taxon>
        <taxon>Pavlovales</taxon>
        <taxon>Pavlovaceae</taxon>
        <taxon>Diacronema</taxon>
    </lineage>
</organism>
<dbReference type="Proteomes" id="UP000751190">
    <property type="component" value="Unassembled WGS sequence"/>
</dbReference>
<feature type="region of interest" description="Disordered" evidence="5">
    <location>
        <begin position="406"/>
        <end position="441"/>
    </location>
</feature>
<evidence type="ECO:0000313" key="8">
    <source>
        <dbReference type="Proteomes" id="UP000751190"/>
    </source>
</evidence>
<evidence type="ECO:0000256" key="5">
    <source>
        <dbReference type="SAM" id="MobiDB-lite"/>
    </source>
</evidence>
<dbReference type="PANTHER" id="PTHR45931:SF3">
    <property type="entry name" value="RING ZINC FINGER-CONTAINING PROTEIN"/>
    <property type="match status" value="1"/>
</dbReference>
<feature type="compositionally biased region" description="Polar residues" evidence="5">
    <location>
        <begin position="414"/>
        <end position="424"/>
    </location>
</feature>
<evidence type="ECO:0000259" key="6">
    <source>
        <dbReference type="PROSITE" id="PS50089"/>
    </source>
</evidence>
<dbReference type="OMA" id="GECAICA"/>
<comment type="caution">
    <text evidence="7">The sequence shown here is derived from an EMBL/GenBank/DDBJ whole genome shotgun (WGS) entry which is preliminary data.</text>
</comment>
<gene>
    <name evidence="7" type="ORF">KFE25_005440</name>
</gene>
<dbReference type="OrthoDB" id="8062037at2759"/>
<dbReference type="InterPro" id="IPR051834">
    <property type="entry name" value="RING_finger_E3_ligase"/>
</dbReference>
<evidence type="ECO:0000256" key="2">
    <source>
        <dbReference type="ARBA" id="ARBA00022771"/>
    </source>
</evidence>
<evidence type="ECO:0000256" key="3">
    <source>
        <dbReference type="ARBA" id="ARBA00022833"/>
    </source>
</evidence>
<protein>
    <recommendedName>
        <fullName evidence="6">RING-type domain-containing protein</fullName>
    </recommendedName>
</protein>
<dbReference type="SMART" id="SM00184">
    <property type="entry name" value="RING"/>
    <property type="match status" value="1"/>
</dbReference>
<feature type="domain" description="RING-type" evidence="6">
    <location>
        <begin position="126"/>
        <end position="167"/>
    </location>
</feature>